<dbReference type="EMBL" id="JAUEPR010000002">
    <property type="protein sequence ID" value="KAK0488578.1"/>
    <property type="molecule type" value="Genomic_DNA"/>
</dbReference>
<keyword evidence="1" id="KW-0732">Signal</keyword>
<dbReference type="Gene3D" id="2.80.10.50">
    <property type="match status" value="1"/>
</dbReference>
<evidence type="ECO:0000256" key="1">
    <source>
        <dbReference type="SAM" id="SignalP"/>
    </source>
</evidence>
<feature type="chain" id="PRO_5041324454" description="Ricin B lectin domain-containing protein" evidence="1">
    <location>
        <begin position="21"/>
        <end position="300"/>
    </location>
</feature>
<protein>
    <recommendedName>
        <fullName evidence="4">Ricin B lectin domain-containing protein</fullName>
    </recommendedName>
</protein>
<proteinExistence type="predicted"/>
<dbReference type="InterPro" id="IPR035992">
    <property type="entry name" value="Ricin_B-like_lectins"/>
</dbReference>
<evidence type="ECO:0000313" key="3">
    <source>
        <dbReference type="Proteomes" id="UP001175227"/>
    </source>
</evidence>
<dbReference type="SUPFAM" id="SSF50370">
    <property type="entry name" value="Ricin B-like lectins"/>
    <property type="match status" value="2"/>
</dbReference>
<dbReference type="Proteomes" id="UP001175227">
    <property type="component" value="Unassembled WGS sequence"/>
</dbReference>
<evidence type="ECO:0000313" key="2">
    <source>
        <dbReference type="EMBL" id="KAK0488578.1"/>
    </source>
</evidence>
<evidence type="ECO:0008006" key="4">
    <source>
        <dbReference type="Google" id="ProtNLM"/>
    </source>
</evidence>
<gene>
    <name evidence="2" type="ORF">IW261DRAFT_1638696</name>
</gene>
<sequence length="300" mass="34264">MFKNLLYFVSLLVVSTYVRALESGIYRIENAVTHDVLLCSPDGQVRPLRSPVYPLATFWKVQAIEGEPDIFTVSPSVQDNKFISFADDNGHPGNVVVVTPGDPYYLALQWRISGSDEDVFWIENRRFRYTQDLRNQRIVAQAADRESPNQLWRFVLVNWAMAEYQDSIEVSISLEPGYYRIKHLIEDNPALVAGIDRKGNVPDADVVIRPDNPHIPQVQWIIRSSKNNGRVFSIVNSFFYGMSLGFNRYTGKVEGTRAEQDNPTQLWTFERLDSLVDSEEETSQEGTLARVEGPVLRLVF</sequence>
<dbReference type="AlphaFoldDB" id="A0AA39UI69"/>
<name>A0AA39UI69_9AGAR</name>
<feature type="signal peptide" evidence="1">
    <location>
        <begin position="1"/>
        <end position="20"/>
    </location>
</feature>
<keyword evidence="3" id="KW-1185">Reference proteome</keyword>
<organism evidence="2 3">
    <name type="scientific">Armillaria novae-zelandiae</name>
    <dbReference type="NCBI Taxonomy" id="153914"/>
    <lineage>
        <taxon>Eukaryota</taxon>
        <taxon>Fungi</taxon>
        <taxon>Dikarya</taxon>
        <taxon>Basidiomycota</taxon>
        <taxon>Agaricomycotina</taxon>
        <taxon>Agaricomycetes</taxon>
        <taxon>Agaricomycetidae</taxon>
        <taxon>Agaricales</taxon>
        <taxon>Marasmiineae</taxon>
        <taxon>Physalacriaceae</taxon>
        <taxon>Armillaria</taxon>
    </lineage>
</organism>
<reference evidence="2" key="1">
    <citation type="submission" date="2023-06" db="EMBL/GenBank/DDBJ databases">
        <authorList>
            <consortium name="Lawrence Berkeley National Laboratory"/>
            <person name="Ahrendt S."/>
            <person name="Sahu N."/>
            <person name="Indic B."/>
            <person name="Wong-Bajracharya J."/>
            <person name="Merenyi Z."/>
            <person name="Ke H.-M."/>
            <person name="Monk M."/>
            <person name="Kocsube S."/>
            <person name="Drula E."/>
            <person name="Lipzen A."/>
            <person name="Balint B."/>
            <person name="Henrissat B."/>
            <person name="Andreopoulos B."/>
            <person name="Martin F.M."/>
            <person name="Harder C.B."/>
            <person name="Rigling D."/>
            <person name="Ford K.L."/>
            <person name="Foster G.D."/>
            <person name="Pangilinan J."/>
            <person name="Papanicolaou A."/>
            <person name="Barry K."/>
            <person name="LaButti K."/>
            <person name="Viragh M."/>
            <person name="Koriabine M."/>
            <person name="Yan M."/>
            <person name="Riley R."/>
            <person name="Champramary S."/>
            <person name="Plett K.L."/>
            <person name="Tsai I.J."/>
            <person name="Slot J."/>
            <person name="Sipos G."/>
            <person name="Plett J."/>
            <person name="Nagy L.G."/>
            <person name="Grigoriev I.V."/>
        </authorList>
    </citation>
    <scope>NUCLEOTIDE SEQUENCE</scope>
    <source>
        <strain evidence="2">ICMP 16352</strain>
    </source>
</reference>
<comment type="caution">
    <text evidence="2">The sequence shown here is derived from an EMBL/GenBank/DDBJ whole genome shotgun (WGS) entry which is preliminary data.</text>
</comment>
<accession>A0AA39UI69</accession>